<sequence>MRIFLLLSLIILTIFFICKRVFYSAKRNLFKDQAEWFSKDIKIKYSKSKEISKSDKHDNYLKIIAEESKFYLEEQSNQDKESNQLN</sequence>
<reference evidence="2" key="1">
    <citation type="journal article" date="2014" name="Sci. Data">
        <title>Genomes of diverse isolates of the marine cyanobacterium Prochlorococcus.</title>
        <authorList>
            <person name="Biller S."/>
            <person name="Berube P."/>
            <person name="Thompson J."/>
            <person name="Kelly L."/>
            <person name="Roggensack S."/>
            <person name="Awad L."/>
            <person name="Roache-Johnson K."/>
            <person name="Ding H."/>
            <person name="Giovannoni S.J."/>
            <person name="Moore L.R."/>
            <person name="Chisholm S.W."/>
        </authorList>
    </citation>
    <scope>NUCLEOTIDE SEQUENCE [LARGE SCALE GENOMIC DNA]</scope>
    <source>
        <strain evidence="2">PAC1</strain>
    </source>
</reference>
<accession>A0A0A2C0W9</accession>
<dbReference type="Proteomes" id="UP000030392">
    <property type="component" value="Unassembled WGS sequence"/>
</dbReference>
<organism evidence="1 2">
    <name type="scientific">Prochlorococcus marinus str. PAC1</name>
    <dbReference type="NCBI Taxonomy" id="59924"/>
    <lineage>
        <taxon>Bacteria</taxon>
        <taxon>Bacillati</taxon>
        <taxon>Cyanobacteriota</taxon>
        <taxon>Cyanophyceae</taxon>
        <taxon>Synechococcales</taxon>
        <taxon>Prochlorococcaceae</taxon>
        <taxon>Prochlorococcus</taxon>
    </lineage>
</organism>
<evidence type="ECO:0000313" key="2">
    <source>
        <dbReference type="Proteomes" id="UP000030392"/>
    </source>
</evidence>
<dbReference type="EMBL" id="JNAX01000014">
    <property type="protein sequence ID" value="KGG19996.1"/>
    <property type="molecule type" value="Genomic_DNA"/>
</dbReference>
<dbReference type="AlphaFoldDB" id="A0A0A2C0W9"/>
<comment type="caution">
    <text evidence="1">The sequence shown here is derived from an EMBL/GenBank/DDBJ whole genome shotgun (WGS) entry which is preliminary data.</text>
</comment>
<name>A0A0A2C0W9_PROMR</name>
<evidence type="ECO:0000313" key="1">
    <source>
        <dbReference type="EMBL" id="KGG19996.1"/>
    </source>
</evidence>
<gene>
    <name evidence="1" type="ORF">EV03_1460</name>
</gene>
<protein>
    <submittedName>
        <fullName evidence="1">Uncharacterized protein</fullName>
    </submittedName>
</protein>
<proteinExistence type="predicted"/>